<dbReference type="Pfam" id="PF00724">
    <property type="entry name" value="Oxidored_FMN"/>
    <property type="match status" value="1"/>
</dbReference>
<keyword evidence="3" id="KW-0288">FMN</keyword>
<comment type="caution">
    <text evidence="7">The sequence shown here is derived from an EMBL/GenBank/DDBJ whole genome shotgun (WGS) entry which is preliminary data.</text>
</comment>
<sequence length="454" mass="49664">MAPPNRWPSSKADPAPLGKPLKFEFSGRTAPNRFMKGAMTERISSWSPTDVQSRGVPSKELINLYKRWGEGGYGVILTGNILIDPEHLEAAGNPVIPRGSSFEGERFESFKAMATEGKKGGSLMVGQVSHPGRQVSDRIQMHPISASAVQLEGEMMGMTFAKPRAATQEDIDGVVDGFAHAAEYLEKAGYDGIQLHGAHGYLLAQFISPTTNHRTDKYGGSLENRARVIVEIANEIRCRTKPDFSIGIKLNSVEFQESGLQTEEARELCSILETNGFDYVELSGGTYQKLAFDYTLYERESTKKRESFFMEFAEMIAPALSKTKVYVTGGFKTVVAMVDALSTVDGVGIARPTCQEPRLPNDLLSGKVQGAIKMLFDENDFGVQLVAAGTHMQQISNDHEPIDLSQQDNADAFMKDMGIWAKRMGEDKEGRLQAYVDVNSVAAVPYATASAPLA</sequence>
<protein>
    <recommendedName>
        <fullName evidence="6">NADH:flavin oxidoreductase/NADH oxidase N-terminal domain-containing protein</fullName>
    </recommendedName>
</protein>
<evidence type="ECO:0000256" key="3">
    <source>
        <dbReference type="ARBA" id="ARBA00022643"/>
    </source>
</evidence>
<dbReference type="AlphaFoldDB" id="A0AAJ0D9H0"/>
<dbReference type="Gene3D" id="3.20.20.70">
    <property type="entry name" value="Aldolase class I"/>
    <property type="match status" value="1"/>
</dbReference>
<dbReference type="GO" id="GO:0010181">
    <property type="term" value="F:FMN binding"/>
    <property type="evidence" value="ECO:0007669"/>
    <property type="project" value="InterPro"/>
</dbReference>
<evidence type="ECO:0000259" key="6">
    <source>
        <dbReference type="Pfam" id="PF00724"/>
    </source>
</evidence>
<evidence type="ECO:0000256" key="4">
    <source>
        <dbReference type="ARBA" id="ARBA00023002"/>
    </source>
</evidence>
<keyword evidence="2" id="KW-0285">Flavoprotein</keyword>
<dbReference type="InterPro" id="IPR001155">
    <property type="entry name" value="OxRdtase_FMN_N"/>
</dbReference>
<dbReference type="CDD" id="cd04733">
    <property type="entry name" value="OYE_like_2_FMN"/>
    <property type="match status" value="1"/>
</dbReference>
<evidence type="ECO:0000313" key="7">
    <source>
        <dbReference type="EMBL" id="KAK3045780.1"/>
    </source>
</evidence>
<evidence type="ECO:0000256" key="1">
    <source>
        <dbReference type="ARBA" id="ARBA00005979"/>
    </source>
</evidence>
<gene>
    <name evidence="7" type="ORF">LTR09_012683</name>
</gene>
<dbReference type="InterPro" id="IPR013785">
    <property type="entry name" value="Aldolase_TIM"/>
</dbReference>
<proteinExistence type="inferred from homology"/>
<evidence type="ECO:0000313" key="8">
    <source>
        <dbReference type="Proteomes" id="UP001271007"/>
    </source>
</evidence>
<name>A0AAJ0D9H0_9PEZI</name>
<dbReference type="SUPFAM" id="SSF51395">
    <property type="entry name" value="FMN-linked oxidoreductases"/>
    <property type="match status" value="1"/>
</dbReference>
<reference evidence="7" key="1">
    <citation type="submission" date="2023-04" db="EMBL/GenBank/DDBJ databases">
        <title>Black Yeasts Isolated from many extreme environments.</title>
        <authorList>
            <person name="Coleine C."/>
            <person name="Stajich J.E."/>
            <person name="Selbmann L."/>
        </authorList>
    </citation>
    <scope>NUCLEOTIDE SEQUENCE</scope>
    <source>
        <strain evidence="7">CCFEE 5312</strain>
    </source>
</reference>
<keyword evidence="8" id="KW-1185">Reference proteome</keyword>
<organism evidence="7 8">
    <name type="scientific">Extremus antarcticus</name>
    <dbReference type="NCBI Taxonomy" id="702011"/>
    <lineage>
        <taxon>Eukaryota</taxon>
        <taxon>Fungi</taxon>
        <taxon>Dikarya</taxon>
        <taxon>Ascomycota</taxon>
        <taxon>Pezizomycotina</taxon>
        <taxon>Dothideomycetes</taxon>
        <taxon>Dothideomycetidae</taxon>
        <taxon>Mycosphaerellales</taxon>
        <taxon>Extremaceae</taxon>
        <taxon>Extremus</taxon>
    </lineage>
</organism>
<dbReference type="PANTHER" id="PTHR43656:SF5">
    <property type="entry name" value="NADH:FLAVIN OXIDOREDUCTASE_NADH OXIDASE N-TERMINAL DOMAIN-CONTAINING PROTEIN"/>
    <property type="match status" value="1"/>
</dbReference>
<feature type="domain" description="NADH:flavin oxidoreductase/NADH oxidase N-terminal" evidence="6">
    <location>
        <begin position="19"/>
        <end position="363"/>
    </location>
</feature>
<dbReference type="GO" id="GO:0016491">
    <property type="term" value="F:oxidoreductase activity"/>
    <property type="evidence" value="ECO:0007669"/>
    <property type="project" value="UniProtKB-KW"/>
</dbReference>
<accession>A0AAJ0D9H0</accession>
<dbReference type="EMBL" id="JAWDJX010000154">
    <property type="protein sequence ID" value="KAK3045780.1"/>
    <property type="molecule type" value="Genomic_DNA"/>
</dbReference>
<dbReference type="InterPro" id="IPR051799">
    <property type="entry name" value="NADH_flavin_oxidoreductase"/>
</dbReference>
<evidence type="ECO:0000256" key="5">
    <source>
        <dbReference type="SAM" id="MobiDB-lite"/>
    </source>
</evidence>
<dbReference type="Proteomes" id="UP001271007">
    <property type="component" value="Unassembled WGS sequence"/>
</dbReference>
<dbReference type="PANTHER" id="PTHR43656">
    <property type="entry name" value="BINDING OXIDOREDUCTASE, PUTATIVE (AFU_ORTHOLOGUE AFUA_2G08260)-RELATED"/>
    <property type="match status" value="1"/>
</dbReference>
<evidence type="ECO:0000256" key="2">
    <source>
        <dbReference type="ARBA" id="ARBA00022630"/>
    </source>
</evidence>
<feature type="region of interest" description="Disordered" evidence="5">
    <location>
        <begin position="1"/>
        <end position="23"/>
    </location>
</feature>
<comment type="similarity">
    <text evidence="1">Belongs to the NADH:flavin oxidoreductase/NADH oxidase family.</text>
</comment>
<keyword evidence="4" id="KW-0560">Oxidoreductase</keyword>